<feature type="domain" description="Calcineurin-like phosphoesterase" evidence="1">
    <location>
        <begin position="1"/>
        <end position="168"/>
    </location>
</feature>
<evidence type="ECO:0000259" key="1">
    <source>
        <dbReference type="Pfam" id="PF00149"/>
    </source>
</evidence>
<dbReference type="Pfam" id="PF00149">
    <property type="entry name" value="Metallophos"/>
    <property type="match status" value="1"/>
</dbReference>
<protein>
    <submittedName>
        <fullName evidence="2">Metallophosphatase domain-containing protein</fullName>
    </submittedName>
</protein>
<dbReference type="InterPro" id="IPR029052">
    <property type="entry name" value="Metallo-depent_PP-like"/>
</dbReference>
<sequence length="201" mass="23141">MHLLHLSDSHNQHRSLENLPEADIIVHSGDFSFAGTRAEFLDFLNWFLGLDYQHKIFIGGNHDYFLEGKSQKDIQKMLPKNCHYLFHSGVTIENIKFWGVPMFVSEDIDGSYFRKIKRIPKNTDILISHNPPFGILDLDGKINFVCKSLGEKIVEIKPKFHLFGHIHNAFGIEKSKHTTFSNASILNGNYEFQNLPNIFVV</sequence>
<dbReference type="GO" id="GO:0016787">
    <property type="term" value="F:hydrolase activity"/>
    <property type="evidence" value="ECO:0007669"/>
    <property type="project" value="InterPro"/>
</dbReference>
<accession>A0A838ZNW5</accession>
<dbReference type="RefSeq" id="WP_182042558.1">
    <property type="nucleotide sequence ID" value="NZ_JACDZE010000001.1"/>
</dbReference>
<dbReference type="CDD" id="cd07379">
    <property type="entry name" value="MPP_239FB"/>
    <property type="match status" value="1"/>
</dbReference>
<dbReference type="Proteomes" id="UP000552241">
    <property type="component" value="Unassembled WGS sequence"/>
</dbReference>
<evidence type="ECO:0000313" key="2">
    <source>
        <dbReference type="EMBL" id="MBA5628987.1"/>
    </source>
</evidence>
<keyword evidence="3" id="KW-1185">Reference proteome</keyword>
<dbReference type="PANTHER" id="PTHR12905">
    <property type="entry name" value="METALLOPHOSPHOESTERASE"/>
    <property type="match status" value="1"/>
</dbReference>
<proteinExistence type="predicted"/>
<comment type="caution">
    <text evidence="2">The sequence shown here is derived from an EMBL/GenBank/DDBJ whole genome shotgun (WGS) entry which is preliminary data.</text>
</comment>
<evidence type="ECO:0000313" key="3">
    <source>
        <dbReference type="Proteomes" id="UP000552241"/>
    </source>
</evidence>
<gene>
    <name evidence="2" type="ORF">HU137_04290</name>
</gene>
<organism evidence="2 3">
    <name type="scientific">Moheibacter lacus</name>
    <dbReference type="NCBI Taxonomy" id="2745851"/>
    <lineage>
        <taxon>Bacteria</taxon>
        <taxon>Pseudomonadati</taxon>
        <taxon>Bacteroidota</taxon>
        <taxon>Flavobacteriia</taxon>
        <taxon>Flavobacteriales</taxon>
        <taxon>Weeksellaceae</taxon>
        <taxon>Moheibacter</taxon>
    </lineage>
</organism>
<dbReference type="AlphaFoldDB" id="A0A838ZNW5"/>
<dbReference type="EMBL" id="JACDZE010000001">
    <property type="protein sequence ID" value="MBA5628987.1"/>
    <property type="molecule type" value="Genomic_DNA"/>
</dbReference>
<name>A0A838ZNW5_9FLAO</name>
<dbReference type="Gene3D" id="3.60.21.10">
    <property type="match status" value="1"/>
</dbReference>
<dbReference type="InterPro" id="IPR004843">
    <property type="entry name" value="Calcineurin-like_PHP"/>
</dbReference>
<reference evidence="2 3" key="1">
    <citation type="submission" date="2020-07" db="EMBL/GenBank/DDBJ databases">
        <title>Moheibacter lacus sp. nov., a member of the family Flavobacteriaceae isolated from freshwater lake sediment.</title>
        <authorList>
            <person name="Liu Y."/>
        </authorList>
    </citation>
    <scope>NUCLEOTIDE SEQUENCE [LARGE SCALE GENOMIC DNA]</scope>
    <source>
        <strain evidence="2 3">BDHS18</strain>
    </source>
</reference>
<dbReference type="InterPro" id="IPR051693">
    <property type="entry name" value="UPF0046_metallophosphoest"/>
</dbReference>
<dbReference type="SUPFAM" id="SSF56300">
    <property type="entry name" value="Metallo-dependent phosphatases"/>
    <property type="match status" value="1"/>
</dbReference>
<dbReference type="PANTHER" id="PTHR12905:SF0">
    <property type="entry name" value="CALCINEURIN-LIKE PHOSPHOESTERASE DOMAIN-CONTAINING PROTEIN"/>
    <property type="match status" value="1"/>
</dbReference>